<name>A0A6C0CA86_9ZZZZ</name>
<protein>
    <submittedName>
        <fullName evidence="2">Uncharacterized protein</fullName>
    </submittedName>
</protein>
<accession>A0A6C0CA86</accession>
<dbReference type="AlphaFoldDB" id="A0A6C0CA86"/>
<proteinExistence type="predicted"/>
<feature type="compositionally biased region" description="Low complexity" evidence="1">
    <location>
        <begin position="43"/>
        <end position="58"/>
    </location>
</feature>
<reference evidence="2" key="1">
    <citation type="journal article" date="2020" name="Nature">
        <title>Giant virus diversity and host interactions through global metagenomics.</title>
        <authorList>
            <person name="Schulz F."/>
            <person name="Roux S."/>
            <person name="Paez-Espino D."/>
            <person name="Jungbluth S."/>
            <person name="Walsh D.A."/>
            <person name="Denef V.J."/>
            <person name="McMahon K.D."/>
            <person name="Konstantinidis K.T."/>
            <person name="Eloe-Fadrosh E.A."/>
            <person name="Kyrpides N.C."/>
            <person name="Woyke T."/>
        </authorList>
    </citation>
    <scope>NUCLEOTIDE SEQUENCE</scope>
    <source>
        <strain evidence="2">GVMAG-M-3300020192-26</strain>
    </source>
</reference>
<evidence type="ECO:0000256" key="1">
    <source>
        <dbReference type="SAM" id="MobiDB-lite"/>
    </source>
</evidence>
<evidence type="ECO:0000313" key="2">
    <source>
        <dbReference type="EMBL" id="QHT01267.1"/>
    </source>
</evidence>
<dbReference type="Gene3D" id="1.10.287.950">
    <property type="entry name" value="Methyl-accepting chemotaxis protein"/>
    <property type="match status" value="1"/>
</dbReference>
<organism evidence="2">
    <name type="scientific">viral metagenome</name>
    <dbReference type="NCBI Taxonomy" id="1070528"/>
    <lineage>
        <taxon>unclassified sequences</taxon>
        <taxon>metagenomes</taxon>
        <taxon>organismal metagenomes</taxon>
    </lineage>
</organism>
<feature type="region of interest" description="Disordered" evidence="1">
    <location>
        <begin position="43"/>
        <end position="67"/>
    </location>
</feature>
<dbReference type="EMBL" id="MN739367">
    <property type="protein sequence ID" value="QHT01267.1"/>
    <property type="molecule type" value="Genomic_DNA"/>
</dbReference>
<sequence>MNAYKGYCGFVKKYIIKEGNYNILLKMSKRAVVNKKKVVVESSSSESESQSYEECSGSHGDSHDNAESDDLSIIISKKVVKSECIGMPRAYAKYLESLQDDNDILDQILKEQKKMMRKQDRSRKKSDDTYKVLQQQTTDINNQLYQIKHQFKKTSEIFDQINKTVDEINKTTDKIIEKNDNLKGETIKLTKNIHKLKIGS</sequence>